<feature type="compositionally biased region" description="Polar residues" evidence="1">
    <location>
        <begin position="68"/>
        <end position="81"/>
    </location>
</feature>
<sequence>MTPAKRETSSLSTIIIRRKMRIFTYTNYIYEILLILSFVQAVYAGCFKFRKFRKGDKGDKGGKGKEQVSCQSNETVASQKPDNWPKNAATEIFPASVNMKRLRKGSKPIEPKQIQQALRAHREQFHAYHVTHRDFAATFATGTEYSNTQMAKDALQMAHTSD</sequence>
<name>A0A316V2Q4_9BASI</name>
<dbReference type="Proteomes" id="UP000245771">
    <property type="component" value="Unassembled WGS sequence"/>
</dbReference>
<dbReference type="EMBL" id="KZ819613">
    <property type="protein sequence ID" value="PWN31278.1"/>
    <property type="molecule type" value="Genomic_DNA"/>
</dbReference>
<keyword evidence="2" id="KW-0812">Transmembrane</keyword>
<evidence type="ECO:0000256" key="1">
    <source>
        <dbReference type="SAM" id="MobiDB-lite"/>
    </source>
</evidence>
<reference evidence="3 4" key="1">
    <citation type="journal article" date="2018" name="Mol. Biol. Evol.">
        <title>Broad Genomic Sampling Reveals a Smut Pathogenic Ancestry of the Fungal Clade Ustilaginomycotina.</title>
        <authorList>
            <person name="Kijpornyongpan T."/>
            <person name="Mondo S.J."/>
            <person name="Barry K."/>
            <person name="Sandor L."/>
            <person name="Lee J."/>
            <person name="Lipzen A."/>
            <person name="Pangilinan J."/>
            <person name="LaButti K."/>
            <person name="Hainaut M."/>
            <person name="Henrissat B."/>
            <person name="Grigoriev I.V."/>
            <person name="Spatafora J.W."/>
            <person name="Aime M.C."/>
        </authorList>
    </citation>
    <scope>NUCLEOTIDE SEQUENCE [LARGE SCALE GENOMIC DNA]</scope>
    <source>
        <strain evidence="3 4">MCA 3882</strain>
    </source>
</reference>
<organism evidence="3 4">
    <name type="scientific">Meira miltonrushii</name>
    <dbReference type="NCBI Taxonomy" id="1280837"/>
    <lineage>
        <taxon>Eukaryota</taxon>
        <taxon>Fungi</taxon>
        <taxon>Dikarya</taxon>
        <taxon>Basidiomycota</taxon>
        <taxon>Ustilaginomycotina</taxon>
        <taxon>Exobasidiomycetes</taxon>
        <taxon>Exobasidiales</taxon>
        <taxon>Brachybasidiaceae</taxon>
        <taxon>Meira</taxon>
    </lineage>
</organism>
<gene>
    <name evidence="3" type="ORF">FA14DRAFT_29128</name>
</gene>
<proteinExistence type="predicted"/>
<dbReference type="InParanoid" id="A0A316V2Q4"/>
<evidence type="ECO:0000313" key="3">
    <source>
        <dbReference type="EMBL" id="PWN31278.1"/>
    </source>
</evidence>
<accession>A0A316V2Q4</accession>
<keyword evidence="2" id="KW-1133">Transmembrane helix</keyword>
<dbReference type="AlphaFoldDB" id="A0A316V2Q4"/>
<dbReference type="GeneID" id="37023924"/>
<keyword evidence="4" id="KW-1185">Reference proteome</keyword>
<evidence type="ECO:0000313" key="4">
    <source>
        <dbReference type="Proteomes" id="UP000245771"/>
    </source>
</evidence>
<feature type="transmembrane region" description="Helical" evidence="2">
    <location>
        <begin position="28"/>
        <end position="47"/>
    </location>
</feature>
<feature type="region of interest" description="Disordered" evidence="1">
    <location>
        <begin position="56"/>
        <end position="87"/>
    </location>
</feature>
<evidence type="ECO:0000256" key="2">
    <source>
        <dbReference type="SAM" id="Phobius"/>
    </source>
</evidence>
<protein>
    <submittedName>
        <fullName evidence="3">Uncharacterized protein</fullName>
    </submittedName>
</protein>
<dbReference type="RefSeq" id="XP_025351580.1">
    <property type="nucleotide sequence ID" value="XM_025502143.1"/>
</dbReference>
<feature type="compositionally biased region" description="Basic and acidic residues" evidence="1">
    <location>
        <begin position="56"/>
        <end position="66"/>
    </location>
</feature>
<keyword evidence="2" id="KW-0472">Membrane</keyword>